<reference evidence="1" key="1">
    <citation type="submission" date="2018-05" db="EMBL/GenBank/DDBJ databases">
        <authorList>
            <person name="Lanie J.A."/>
            <person name="Ng W.-L."/>
            <person name="Kazmierczak K.M."/>
            <person name="Andrzejewski T.M."/>
            <person name="Davidsen T.M."/>
            <person name="Wayne K.J."/>
            <person name="Tettelin H."/>
            <person name="Glass J.I."/>
            <person name="Rusch D."/>
            <person name="Podicherti R."/>
            <person name="Tsui H.-C.T."/>
            <person name="Winkler M.E."/>
        </authorList>
    </citation>
    <scope>NUCLEOTIDE SEQUENCE</scope>
</reference>
<name>A0A382G269_9ZZZZ</name>
<sequence length="24" mass="2810">MKLVCAVIKLESLIMAQNVRWRHA</sequence>
<accession>A0A382G269</accession>
<protein>
    <submittedName>
        <fullName evidence="1">Uncharacterized protein</fullName>
    </submittedName>
</protein>
<organism evidence="1">
    <name type="scientific">marine metagenome</name>
    <dbReference type="NCBI Taxonomy" id="408172"/>
    <lineage>
        <taxon>unclassified sequences</taxon>
        <taxon>metagenomes</taxon>
        <taxon>ecological metagenomes</taxon>
    </lineage>
</organism>
<dbReference type="AlphaFoldDB" id="A0A382G269"/>
<dbReference type="EMBL" id="UINC01053188">
    <property type="protein sequence ID" value="SVB69406.1"/>
    <property type="molecule type" value="Genomic_DNA"/>
</dbReference>
<evidence type="ECO:0000313" key="1">
    <source>
        <dbReference type="EMBL" id="SVB69406.1"/>
    </source>
</evidence>
<proteinExistence type="predicted"/>
<gene>
    <name evidence="1" type="ORF">METZ01_LOCUS222260</name>
</gene>